<name>A0AAV5SH93_9BILA</name>
<protein>
    <submittedName>
        <fullName evidence="1">Uncharacterized protein</fullName>
    </submittedName>
</protein>
<comment type="caution">
    <text evidence="1">The sequence shown here is derived from an EMBL/GenBank/DDBJ whole genome shotgun (WGS) entry which is preliminary data.</text>
</comment>
<proteinExistence type="predicted"/>
<evidence type="ECO:0000313" key="1">
    <source>
        <dbReference type="EMBL" id="GMS79419.1"/>
    </source>
</evidence>
<reference evidence="1" key="1">
    <citation type="submission" date="2023-10" db="EMBL/GenBank/DDBJ databases">
        <title>Genome assembly of Pristionchus species.</title>
        <authorList>
            <person name="Yoshida K."/>
            <person name="Sommer R.J."/>
        </authorList>
    </citation>
    <scope>NUCLEOTIDE SEQUENCE</scope>
    <source>
        <strain evidence="1">RS0144</strain>
    </source>
</reference>
<accession>A0AAV5SH93</accession>
<dbReference type="EMBL" id="BTSX01000001">
    <property type="protein sequence ID" value="GMS79419.1"/>
    <property type="molecule type" value="Genomic_DNA"/>
</dbReference>
<gene>
    <name evidence="1" type="ORF">PENTCL1PPCAC_1594</name>
</gene>
<feature type="non-terminal residue" evidence="1">
    <location>
        <position position="1"/>
    </location>
</feature>
<sequence length="163" mass="18783">DDAALSCLARLFSYAIDLLLPHLSAVADLCATIIAMTDKDVIIIRSRRDEAFILLKDILMKRWTVEACGEKTIDRLANRLIKDTQLEKDDREREYLFDLIAIIARKKADGPRGPHSWPQLALLIRLLEQAQEHRPLSHRECFRSSWQGSIPVHQQIHQEVHGR</sequence>
<dbReference type="AlphaFoldDB" id="A0AAV5SH93"/>
<organism evidence="1 2">
    <name type="scientific">Pristionchus entomophagus</name>
    <dbReference type="NCBI Taxonomy" id="358040"/>
    <lineage>
        <taxon>Eukaryota</taxon>
        <taxon>Metazoa</taxon>
        <taxon>Ecdysozoa</taxon>
        <taxon>Nematoda</taxon>
        <taxon>Chromadorea</taxon>
        <taxon>Rhabditida</taxon>
        <taxon>Rhabditina</taxon>
        <taxon>Diplogasteromorpha</taxon>
        <taxon>Diplogasteroidea</taxon>
        <taxon>Neodiplogasteridae</taxon>
        <taxon>Pristionchus</taxon>
    </lineage>
</organism>
<keyword evidence="2" id="KW-1185">Reference proteome</keyword>
<dbReference type="Proteomes" id="UP001432027">
    <property type="component" value="Unassembled WGS sequence"/>
</dbReference>
<evidence type="ECO:0000313" key="2">
    <source>
        <dbReference type="Proteomes" id="UP001432027"/>
    </source>
</evidence>